<dbReference type="InterPro" id="IPR027417">
    <property type="entry name" value="P-loop_NTPase"/>
</dbReference>
<dbReference type="Gene3D" id="3.30.70.240">
    <property type="match status" value="1"/>
</dbReference>
<dbReference type="InterPro" id="IPR031157">
    <property type="entry name" value="G_TR_CS"/>
</dbReference>
<dbReference type="CDD" id="cd04167">
    <property type="entry name" value="Snu114p"/>
    <property type="match status" value="1"/>
</dbReference>
<evidence type="ECO:0000256" key="2">
    <source>
        <dbReference type="ARBA" id="ARBA00004496"/>
    </source>
</evidence>
<dbReference type="FunFam" id="3.30.70.240:FF:000004">
    <property type="entry name" value="116 kDa U5 small nuclear ribonucleoprotein"/>
    <property type="match status" value="1"/>
</dbReference>
<dbReference type="InterPro" id="IPR005517">
    <property type="entry name" value="Transl_elong_EFG/EF2_IV"/>
</dbReference>
<dbReference type="GO" id="GO:0005525">
    <property type="term" value="F:GTP binding"/>
    <property type="evidence" value="ECO:0007669"/>
    <property type="project" value="UniProtKB-KW"/>
</dbReference>
<dbReference type="PANTHER" id="PTHR42908">
    <property type="entry name" value="TRANSLATION ELONGATION FACTOR-RELATED"/>
    <property type="match status" value="1"/>
</dbReference>
<dbReference type="InterPro" id="IPR004161">
    <property type="entry name" value="EFTu-like_2"/>
</dbReference>
<dbReference type="GO" id="GO:0005681">
    <property type="term" value="C:spliceosomal complex"/>
    <property type="evidence" value="ECO:0007669"/>
    <property type="project" value="UniProtKB-KW"/>
</dbReference>
<dbReference type="CDD" id="cd01683">
    <property type="entry name" value="EF2_IV_snRNP"/>
    <property type="match status" value="1"/>
</dbReference>
<dbReference type="NCBIfam" id="TIGR00231">
    <property type="entry name" value="small_GTP"/>
    <property type="match status" value="1"/>
</dbReference>
<evidence type="ECO:0000313" key="12">
    <source>
        <dbReference type="Proteomes" id="UP001558652"/>
    </source>
</evidence>
<proteinExistence type="predicted"/>
<dbReference type="PANTHER" id="PTHR42908:SF6">
    <property type="entry name" value="116 KDA U5 SMALL NUCLEAR RIBONUCLEOPROTEIN COMPONENT"/>
    <property type="match status" value="1"/>
</dbReference>
<evidence type="ECO:0000256" key="4">
    <source>
        <dbReference type="ARBA" id="ARBA00022741"/>
    </source>
</evidence>
<dbReference type="Pfam" id="PF00009">
    <property type="entry name" value="GTP_EFTU"/>
    <property type="match status" value="1"/>
</dbReference>
<name>A0ABD0Y4K8_9HEMI</name>
<dbReference type="Gene3D" id="3.30.230.10">
    <property type="match status" value="1"/>
</dbReference>
<feature type="region of interest" description="Disordered" evidence="9">
    <location>
        <begin position="1"/>
        <end position="49"/>
    </location>
</feature>
<dbReference type="SUPFAM" id="SSF54211">
    <property type="entry name" value="Ribosomal protein S5 domain 2-like"/>
    <property type="match status" value="1"/>
</dbReference>
<reference evidence="11 12" key="1">
    <citation type="submission" date="2024-07" db="EMBL/GenBank/DDBJ databases">
        <title>Chromosome-level genome assembly of the water stick insect Ranatra chinensis (Heteroptera: Nepidae).</title>
        <authorList>
            <person name="Liu X."/>
        </authorList>
    </citation>
    <scope>NUCLEOTIDE SEQUENCE [LARGE SCALE GENOMIC DNA]</scope>
    <source>
        <strain evidence="11">Cailab_2021Rc</strain>
        <tissue evidence="11">Muscle</tissue>
    </source>
</reference>
<dbReference type="Gene3D" id="3.30.70.870">
    <property type="entry name" value="Elongation Factor G (Translational Gtpase), domain 3"/>
    <property type="match status" value="1"/>
</dbReference>
<dbReference type="Proteomes" id="UP001558652">
    <property type="component" value="Unassembled WGS sequence"/>
</dbReference>
<dbReference type="PROSITE" id="PS00301">
    <property type="entry name" value="G_TR_1"/>
    <property type="match status" value="1"/>
</dbReference>
<comment type="caution">
    <text evidence="11">The sequence shown here is derived from an EMBL/GenBank/DDBJ whole genome shotgun (WGS) entry which is preliminary data.</text>
</comment>
<dbReference type="InterPro" id="IPR035655">
    <property type="entry name" value="U5-116kDa_C"/>
</dbReference>
<dbReference type="GO" id="GO:0006412">
    <property type="term" value="P:translation"/>
    <property type="evidence" value="ECO:0007669"/>
    <property type="project" value="UniProtKB-KW"/>
</dbReference>
<evidence type="ECO:0000256" key="1">
    <source>
        <dbReference type="ARBA" id="ARBA00004123"/>
    </source>
</evidence>
<evidence type="ECO:0000256" key="5">
    <source>
        <dbReference type="ARBA" id="ARBA00022917"/>
    </source>
</evidence>
<dbReference type="CDD" id="cd04098">
    <property type="entry name" value="eEF2_C_snRNP"/>
    <property type="match status" value="1"/>
</dbReference>
<evidence type="ECO:0000256" key="9">
    <source>
        <dbReference type="SAM" id="MobiDB-lite"/>
    </source>
</evidence>
<evidence type="ECO:0000313" key="11">
    <source>
        <dbReference type="EMBL" id="KAL1122222.1"/>
    </source>
</evidence>
<dbReference type="Pfam" id="PF03144">
    <property type="entry name" value="GTP_EFTU_D2"/>
    <property type="match status" value="1"/>
</dbReference>
<dbReference type="GO" id="GO:0005737">
    <property type="term" value="C:cytoplasm"/>
    <property type="evidence" value="ECO:0007669"/>
    <property type="project" value="UniProtKB-SubCell"/>
</dbReference>
<keyword evidence="5" id="KW-0648">Protein biosynthesis</keyword>
<keyword evidence="12" id="KW-1185">Reference proteome</keyword>
<evidence type="ECO:0000256" key="7">
    <source>
        <dbReference type="ARBA" id="ARBA00023187"/>
    </source>
</evidence>
<keyword evidence="4" id="KW-0547">Nucleotide-binding</keyword>
<dbReference type="Pfam" id="PF00679">
    <property type="entry name" value="EFG_C"/>
    <property type="match status" value="1"/>
</dbReference>
<dbReference type="InterPro" id="IPR035647">
    <property type="entry name" value="EFG_III/V"/>
</dbReference>
<dbReference type="InterPro" id="IPR020568">
    <property type="entry name" value="Ribosomal_Su5_D2-typ_SF"/>
</dbReference>
<accession>A0ABD0Y4K8</accession>
<feature type="compositionally biased region" description="Basic and acidic residues" evidence="9">
    <location>
        <begin position="29"/>
        <end position="38"/>
    </location>
</feature>
<feature type="compositionally biased region" description="Acidic residues" evidence="9">
    <location>
        <begin position="39"/>
        <end position="49"/>
    </location>
</feature>
<dbReference type="Gene3D" id="2.40.30.10">
    <property type="entry name" value="Translation factors"/>
    <property type="match status" value="1"/>
</dbReference>
<dbReference type="SUPFAM" id="SSF52540">
    <property type="entry name" value="P-loop containing nucleoside triphosphate hydrolases"/>
    <property type="match status" value="1"/>
</dbReference>
<dbReference type="FunFam" id="3.30.230.10:FF:000009">
    <property type="entry name" value="116 kDa U5 small nuclear ribonucleoprotein component"/>
    <property type="match status" value="1"/>
</dbReference>
<dbReference type="Pfam" id="PF03764">
    <property type="entry name" value="EFG_IV"/>
    <property type="match status" value="1"/>
</dbReference>
<keyword evidence="3" id="KW-0507">mRNA processing</keyword>
<sequence length="991" mass="111901">MDADLYDEFGNYIGPELESDEDDDEDLQDREPEGRDYDTDGGEMDEGGEEMESNAMSIVLHEDKRYYPSAVEVFGPDVETIVHEEDEQALTVPLVAPIKKKKFQLKEQDLPETVYDMEFLADMMDTSALVRNVCLIGQLHSGKTTLVDCFVRQTHPALRQTQRENNLRYTDTLFTEQERGVSIKATPVTLLLPDIRGKSYLMNTFDTPGHVNFSDEVTAAMRMCDGIVLFVDAAEGVMLNTERLIKHAIQEKMAITLCVNKIDRLILELKLPPQDAYYKIRHIIDEVNGLLSLYCEEGTSQPVSPTIGNVCFASSQYNICFTLRSFANLYAQTYDGVNVHEFARRLWGDIYFNTKTRKFTKKPPHGSAQRSFVEFILEPLYKLFAQVVGDVDTTLPAVLDELSIHLSKDDMKLNIRPLLRLVFSKFFNDLGGFVDMCVDHIPSPCKNAKNKVENIYTGPLDTQLAADMINCDSEGRLMVHSTKMYPTDDCTFFQVCGRVMSGTLHAGQEVRVLGENYTLNDEEDSRILTVGRLWIYEARYKIEVNRVPAGNWVLIEGIDQPIVKTSTITDLRTSDDVYIFRPLKFNTQSVIKIAVEPVNPSELPKMLDGLRKVNKSYPLLATKVEESGEHVVLGTGELYLDCVMHDLRNMYSEIGNCVVFSIISSCSKFPDIKVADPVVSFCETVVETSSLKCFAETPNKRNKITMISEPLEKGLAEDIENQVVNINWNRKRLGEFFQTKYDWDLLAARSIWAFGPDTTGPNILVDDTLPSEVDKALLGSVKDSIIQGFQWGTREGPLCEEPIRNVKFKILDAVIAPEPLHRGGGQIIPTARRVAYSAFLMATPRLMEPYLFVEVQAPADCVSAVYTVLAKRRGHVTQDAPVPGSPLYIIKAFIPAIDSFGFETDLRTHTQGQAFCLSVFHHWQIVPGDPLDKSIIIRPLEPQPATHLAREFMIKTRRRKGLSEDVSINKFFDDPMLLELARQDVMLNYPL</sequence>
<keyword evidence="8" id="KW-0539">Nucleus</keyword>
<dbReference type="Pfam" id="PF16004">
    <property type="entry name" value="EFTUD2"/>
    <property type="match status" value="1"/>
</dbReference>
<comment type="subcellular location">
    <subcellularLocation>
        <location evidence="2">Cytoplasm</location>
    </subcellularLocation>
    <subcellularLocation>
        <location evidence="1">Nucleus</location>
    </subcellularLocation>
</comment>
<dbReference type="InterPro" id="IPR000795">
    <property type="entry name" value="T_Tr_GTP-bd_dom"/>
</dbReference>
<dbReference type="Gene3D" id="3.90.1430.10">
    <property type="entry name" value="Yeast translation eEF2 (G' domain)"/>
    <property type="match status" value="1"/>
</dbReference>
<evidence type="ECO:0000256" key="3">
    <source>
        <dbReference type="ARBA" id="ARBA00022664"/>
    </source>
</evidence>
<dbReference type="AlphaFoldDB" id="A0ABD0Y4K8"/>
<feature type="domain" description="Tr-type G" evidence="10">
    <location>
        <begin position="128"/>
        <end position="412"/>
    </location>
</feature>
<dbReference type="CDD" id="cd04090">
    <property type="entry name" value="EF2_II_snRNP"/>
    <property type="match status" value="1"/>
</dbReference>
<evidence type="ECO:0000256" key="8">
    <source>
        <dbReference type="ARBA" id="ARBA00023242"/>
    </source>
</evidence>
<dbReference type="GO" id="GO:0006397">
    <property type="term" value="P:mRNA processing"/>
    <property type="evidence" value="ECO:0007669"/>
    <property type="project" value="UniProtKB-KW"/>
</dbReference>
<dbReference type="SUPFAM" id="SSF50447">
    <property type="entry name" value="Translation proteins"/>
    <property type="match status" value="1"/>
</dbReference>
<dbReference type="GO" id="GO:0008380">
    <property type="term" value="P:RNA splicing"/>
    <property type="evidence" value="ECO:0007669"/>
    <property type="project" value="UniProtKB-KW"/>
</dbReference>
<dbReference type="InterPro" id="IPR000640">
    <property type="entry name" value="EFG_V-like"/>
</dbReference>
<feature type="compositionally biased region" description="Acidic residues" evidence="9">
    <location>
        <begin position="17"/>
        <end position="28"/>
    </location>
</feature>
<dbReference type="FunFam" id="3.40.50.300:FF:000646">
    <property type="entry name" value="U5 small nuclear ribonucleoprotein component"/>
    <property type="match status" value="1"/>
</dbReference>
<dbReference type="PROSITE" id="PS51722">
    <property type="entry name" value="G_TR_2"/>
    <property type="match status" value="1"/>
</dbReference>
<dbReference type="FunFam" id="3.30.70.870:FF:000002">
    <property type="entry name" value="Translation elongation factor 2"/>
    <property type="match status" value="1"/>
</dbReference>
<dbReference type="InterPro" id="IPR005225">
    <property type="entry name" value="Small_GTP-bd"/>
</dbReference>
<protein>
    <recommendedName>
        <fullName evidence="10">Tr-type G domain-containing protein</fullName>
    </recommendedName>
</protein>
<organism evidence="11 12">
    <name type="scientific">Ranatra chinensis</name>
    <dbReference type="NCBI Taxonomy" id="642074"/>
    <lineage>
        <taxon>Eukaryota</taxon>
        <taxon>Metazoa</taxon>
        <taxon>Ecdysozoa</taxon>
        <taxon>Arthropoda</taxon>
        <taxon>Hexapoda</taxon>
        <taxon>Insecta</taxon>
        <taxon>Pterygota</taxon>
        <taxon>Neoptera</taxon>
        <taxon>Paraneoptera</taxon>
        <taxon>Hemiptera</taxon>
        <taxon>Heteroptera</taxon>
        <taxon>Panheteroptera</taxon>
        <taxon>Nepomorpha</taxon>
        <taxon>Nepidae</taxon>
        <taxon>Ranatrinae</taxon>
        <taxon>Ranatra</taxon>
    </lineage>
</organism>
<dbReference type="PRINTS" id="PR00315">
    <property type="entry name" value="ELONGATNFCT"/>
</dbReference>
<dbReference type="FunFam" id="3.90.1430.10:FF:000001">
    <property type="entry name" value="116 kDa U5 small nuclear ribonucleoprotein component"/>
    <property type="match status" value="1"/>
</dbReference>
<evidence type="ECO:0000256" key="6">
    <source>
        <dbReference type="ARBA" id="ARBA00023134"/>
    </source>
</evidence>
<dbReference type="Gene3D" id="3.40.50.300">
    <property type="entry name" value="P-loop containing nucleotide triphosphate hydrolases"/>
    <property type="match status" value="1"/>
</dbReference>
<dbReference type="SUPFAM" id="SSF54980">
    <property type="entry name" value="EF-G C-terminal domain-like"/>
    <property type="match status" value="2"/>
</dbReference>
<dbReference type="EMBL" id="JBFDAA010000014">
    <property type="protein sequence ID" value="KAL1122222.1"/>
    <property type="molecule type" value="Genomic_DNA"/>
</dbReference>
<dbReference type="InterPro" id="IPR014721">
    <property type="entry name" value="Ribsml_uS5_D2-typ_fold_subgr"/>
</dbReference>
<gene>
    <name evidence="11" type="ORF">AAG570_003627</name>
</gene>
<dbReference type="InterPro" id="IPR044121">
    <property type="entry name" value="Snu114_GTP-bd"/>
</dbReference>
<dbReference type="CDD" id="cd16264">
    <property type="entry name" value="snRNP_III"/>
    <property type="match status" value="1"/>
</dbReference>
<dbReference type="InterPro" id="IPR031950">
    <property type="entry name" value="EFTUD2_N"/>
</dbReference>
<keyword evidence="6" id="KW-0342">GTP-binding</keyword>
<dbReference type="FunFam" id="2.40.30.10:FF:000029">
    <property type="entry name" value="116 kDa U5 small nuclear ribonucleoprotein component"/>
    <property type="match status" value="1"/>
</dbReference>
<evidence type="ECO:0000259" key="10">
    <source>
        <dbReference type="PROSITE" id="PS51722"/>
    </source>
</evidence>
<dbReference type="SMART" id="SM00889">
    <property type="entry name" value="EFG_IV"/>
    <property type="match status" value="1"/>
</dbReference>
<keyword evidence="7" id="KW-0508">mRNA splicing</keyword>
<dbReference type="InterPro" id="IPR009000">
    <property type="entry name" value="Transl_B-barrel_sf"/>
</dbReference>
<dbReference type="SMART" id="SM00838">
    <property type="entry name" value="EFG_C"/>
    <property type="match status" value="1"/>
</dbReference>